<dbReference type="RefSeq" id="WP_371954856.1">
    <property type="nucleotide sequence ID" value="NZ_JAXCEI010000028.1"/>
</dbReference>
<feature type="region of interest" description="Disordered" evidence="1">
    <location>
        <begin position="75"/>
        <end position="96"/>
    </location>
</feature>
<feature type="signal peptide" evidence="2">
    <location>
        <begin position="1"/>
        <end position="28"/>
    </location>
</feature>
<dbReference type="Proteomes" id="UP001569963">
    <property type="component" value="Unassembled WGS sequence"/>
</dbReference>
<keyword evidence="2" id="KW-0732">Signal</keyword>
<reference evidence="3 4" key="1">
    <citation type="submission" date="2023-11" db="EMBL/GenBank/DDBJ databases">
        <title>Actinomadura monticuli sp. nov., isolated from volcanic ash.</title>
        <authorList>
            <person name="Lee S.D."/>
            <person name="Yang H."/>
            <person name="Kim I.S."/>
        </authorList>
    </citation>
    <scope>NUCLEOTIDE SEQUENCE [LARGE SCALE GENOMIC DNA]</scope>
    <source>
        <strain evidence="3 4">DLS-62</strain>
    </source>
</reference>
<evidence type="ECO:0000256" key="1">
    <source>
        <dbReference type="SAM" id="MobiDB-lite"/>
    </source>
</evidence>
<dbReference type="EMBL" id="JAXCEI010000028">
    <property type="protein sequence ID" value="MFA1544321.1"/>
    <property type="molecule type" value="Genomic_DNA"/>
</dbReference>
<proteinExistence type="predicted"/>
<organism evidence="3 4">
    <name type="scientific">Actinomadura monticuli</name>
    <dbReference type="NCBI Taxonomy" id="3097367"/>
    <lineage>
        <taxon>Bacteria</taxon>
        <taxon>Bacillati</taxon>
        <taxon>Actinomycetota</taxon>
        <taxon>Actinomycetes</taxon>
        <taxon>Streptosporangiales</taxon>
        <taxon>Thermomonosporaceae</taxon>
        <taxon>Actinomadura</taxon>
    </lineage>
</organism>
<evidence type="ECO:0000256" key="2">
    <source>
        <dbReference type="SAM" id="SignalP"/>
    </source>
</evidence>
<comment type="caution">
    <text evidence="3">The sequence shown here is derived from an EMBL/GenBank/DDBJ whole genome shotgun (WGS) entry which is preliminary data.</text>
</comment>
<name>A0ABV4QNN9_9ACTN</name>
<sequence length="135" mass="14253">MRSRIPGGLLPVAVAAAAFTAMAVPASAADAPPPAPRQSTSANDCVQAMSLLSSLVSAMHDRIDLTRAVCSMEAEEEPAETVETAPVESTYTEPGGRTVKQRETLLGLPVEWPKSLTIKVPTLNEGVYTYQAGER</sequence>
<accession>A0ABV4QNN9</accession>
<protein>
    <submittedName>
        <fullName evidence="3">Uncharacterized protein</fullName>
    </submittedName>
</protein>
<keyword evidence="4" id="KW-1185">Reference proteome</keyword>
<evidence type="ECO:0000313" key="3">
    <source>
        <dbReference type="EMBL" id="MFA1544321.1"/>
    </source>
</evidence>
<gene>
    <name evidence="3" type="ORF">SM611_35790</name>
</gene>
<feature type="chain" id="PRO_5045454603" evidence="2">
    <location>
        <begin position="29"/>
        <end position="135"/>
    </location>
</feature>
<evidence type="ECO:0000313" key="4">
    <source>
        <dbReference type="Proteomes" id="UP001569963"/>
    </source>
</evidence>